<dbReference type="EMBL" id="QZRB01000029">
    <property type="protein sequence ID" value="MVD25168.1"/>
    <property type="molecule type" value="Genomic_DNA"/>
</dbReference>
<keyword evidence="3" id="KW-0540">Nuclease</keyword>
<accession>A0A2V4P7V1</accession>
<proteinExistence type="predicted"/>
<name>A0A2V4P7V1_VIBCL</name>
<dbReference type="GO" id="GO:0004519">
    <property type="term" value="F:endonuclease activity"/>
    <property type="evidence" value="ECO:0007669"/>
    <property type="project" value="UniProtKB-KW"/>
</dbReference>
<dbReference type="RefSeq" id="WP_079993097.1">
    <property type="nucleotide sequence ID" value="NZ_AP018677.1"/>
</dbReference>
<dbReference type="GO" id="GO:0008270">
    <property type="term" value="F:zinc ion binding"/>
    <property type="evidence" value="ECO:0007669"/>
    <property type="project" value="InterPro"/>
</dbReference>
<dbReference type="GO" id="GO:0003676">
    <property type="term" value="F:nucleic acid binding"/>
    <property type="evidence" value="ECO:0007669"/>
    <property type="project" value="InterPro"/>
</dbReference>
<evidence type="ECO:0000259" key="1">
    <source>
        <dbReference type="Pfam" id="PF01844"/>
    </source>
</evidence>
<keyword evidence="3" id="KW-0378">Hydrolase</keyword>
<dbReference type="Proteomes" id="UP000471242">
    <property type="component" value="Unassembled WGS sequence"/>
</dbReference>
<evidence type="ECO:0000313" key="4">
    <source>
        <dbReference type="Proteomes" id="UP000471242"/>
    </source>
</evidence>
<dbReference type="Pfam" id="PF01844">
    <property type="entry name" value="HNH"/>
    <property type="match status" value="1"/>
</dbReference>
<comment type="caution">
    <text evidence="3">The sequence shown here is derived from an EMBL/GenBank/DDBJ whole genome shotgun (WGS) entry which is preliminary data.</text>
</comment>
<dbReference type="InterPro" id="IPR003615">
    <property type="entry name" value="HNH_nuc"/>
</dbReference>
<reference evidence="2" key="3">
    <citation type="submission" date="2023-08" db="EMBL/GenBank/DDBJ databases">
        <title>Vibrio cholerae Outbreaks in Tanzania Exemplify Founder Flush: Simultaneous Increases in Population Size and Genetic Diversity.</title>
        <authorList>
            <person name="Debes A.K."/>
            <person name="Mohammed A."/>
            <person name="Maseke I."/>
            <person name="Almeida M."/>
            <person name="Li S."/>
            <person name="Matimba H."/>
            <person name="Joachim A."/>
            <person name="Mizinduko M."/>
            <person name="Nyanga S."/>
            <person name="Kelly M."/>
            <person name="Kachwamba Y."/>
            <person name="Schaffer A.M."/>
            <person name="Nyanga A.S."/>
            <person name="Mghamba J."/>
            <person name="Mosha F.S."/>
            <person name="Sack D.A."/>
            <person name="Stine O.C."/>
        </authorList>
    </citation>
    <scope>NUCLEOTIDE SEQUENCE</scope>
    <source>
        <strain evidence="2">TDS0091212</strain>
    </source>
</reference>
<dbReference type="Gene3D" id="1.10.30.50">
    <property type="match status" value="1"/>
</dbReference>
<keyword evidence="3" id="KW-0255">Endonuclease</keyword>
<organism evidence="3 4">
    <name type="scientific">Vibrio cholerae</name>
    <dbReference type="NCBI Taxonomy" id="666"/>
    <lineage>
        <taxon>Bacteria</taxon>
        <taxon>Pseudomonadati</taxon>
        <taxon>Pseudomonadota</taxon>
        <taxon>Gammaproteobacteria</taxon>
        <taxon>Vibrionales</taxon>
        <taxon>Vibrionaceae</taxon>
        <taxon>Vibrio</taxon>
    </lineage>
</organism>
<evidence type="ECO:0000313" key="3">
    <source>
        <dbReference type="EMBL" id="MVD25168.1"/>
    </source>
</evidence>
<feature type="domain" description="HNH" evidence="1">
    <location>
        <begin position="2"/>
        <end position="52"/>
    </location>
</feature>
<dbReference type="Proteomes" id="UP001196338">
    <property type="component" value="Unassembled WGS sequence"/>
</dbReference>
<reference evidence="3 4" key="1">
    <citation type="submission" date="2018-09" db="EMBL/GenBank/DDBJ databases">
        <title>Genomic epidemiology reveals two lineages of Vibrio cholerae that can cause global cholera epidemics despite absence of cholera toxin gene.</title>
        <authorList>
            <person name="Wang H."/>
            <person name="Zen W."/>
            <person name="Yu H."/>
            <person name="Zhang W."/>
            <person name="Pan J."/>
            <person name="Yang C."/>
            <person name="Cui Y."/>
        </authorList>
    </citation>
    <scope>NUCLEOTIDE SEQUENCE [LARGE SCALE GENOMIC DNA]</scope>
    <source>
        <strain evidence="3 4">00-1_S85</strain>
    </source>
</reference>
<dbReference type="InterPro" id="IPR002711">
    <property type="entry name" value="HNH"/>
</dbReference>
<gene>
    <name evidence="3" type="ORF">D6U24_17620</name>
    <name evidence="2" type="ORF">KIN13_00580</name>
</gene>
<dbReference type="EMBL" id="JAHBND010000050">
    <property type="protein sequence ID" value="MBS7671941.1"/>
    <property type="molecule type" value="Genomic_DNA"/>
</dbReference>
<reference evidence="2" key="2">
    <citation type="submission" date="2021-05" db="EMBL/GenBank/DDBJ databases">
        <authorList>
            <person name="Stine C."/>
        </authorList>
    </citation>
    <scope>NUCLEOTIDE SEQUENCE</scope>
    <source>
        <strain evidence="2">TDS0091212</strain>
    </source>
</reference>
<protein>
    <submittedName>
        <fullName evidence="3">HNH endonuclease</fullName>
    </submittedName>
</protein>
<sequence>MCECCNEPAPFETDEGKPFLEVHHLIRLIDNGKDKPENCAGVCPNCHRRLHSGKGREDLTINLLAKIEGKESGL</sequence>
<dbReference type="AlphaFoldDB" id="A0A2V4P7V1"/>
<evidence type="ECO:0000313" key="2">
    <source>
        <dbReference type="EMBL" id="MBS7671941.1"/>
    </source>
</evidence>
<dbReference type="CDD" id="cd00085">
    <property type="entry name" value="HNHc"/>
    <property type="match status" value="1"/>
</dbReference>